<evidence type="ECO:0000313" key="2">
    <source>
        <dbReference type="WBParaSite" id="JU765_v2.g19720.t1"/>
    </source>
</evidence>
<evidence type="ECO:0000313" key="1">
    <source>
        <dbReference type="Proteomes" id="UP000887576"/>
    </source>
</evidence>
<proteinExistence type="predicted"/>
<accession>A0AC34QVK9</accession>
<organism evidence="1 2">
    <name type="scientific">Panagrolaimus sp. JU765</name>
    <dbReference type="NCBI Taxonomy" id="591449"/>
    <lineage>
        <taxon>Eukaryota</taxon>
        <taxon>Metazoa</taxon>
        <taxon>Ecdysozoa</taxon>
        <taxon>Nematoda</taxon>
        <taxon>Chromadorea</taxon>
        <taxon>Rhabditida</taxon>
        <taxon>Tylenchina</taxon>
        <taxon>Panagrolaimomorpha</taxon>
        <taxon>Panagrolaimoidea</taxon>
        <taxon>Panagrolaimidae</taxon>
        <taxon>Panagrolaimus</taxon>
    </lineage>
</organism>
<reference evidence="2" key="1">
    <citation type="submission" date="2022-11" db="UniProtKB">
        <authorList>
            <consortium name="WormBaseParasite"/>
        </authorList>
    </citation>
    <scope>IDENTIFICATION</scope>
</reference>
<protein>
    <submittedName>
        <fullName evidence="2">C-type lectin domain-containing protein</fullName>
    </submittedName>
</protein>
<sequence length="187" mass="21596">MIRFQVLISLLLIIVPAINGMEVTASSSVRRDCPRNWTKYERTKSCLMVNEQRLKWADAERHCQKFGAHLASVADVFENNFVFDFAKQVNLSVPTVWLGKLTRPDKNTPYEWHDGSQKVFRQTNFSGSTICLTMWLDMERAEVSWNEWDCNYVGYSSVCKKSFRRNPQQVTAPTHPEGKSPDYPAPK</sequence>
<name>A0AC34QVK9_9BILA</name>
<dbReference type="Proteomes" id="UP000887576">
    <property type="component" value="Unplaced"/>
</dbReference>
<dbReference type="WBParaSite" id="JU765_v2.g19720.t1">
    <property type="protein sequence ID" value="JU765_v2.g19720.t1"/>
    <property type="gene ID" value="JU765_v2.g19720"/>
</dbReference>